<dbReference type="EMBL" id="JALXSQ010000038">
    <property type="protein sequence ID" value="MCT2043350.1"/>
    <property type="molecule type" value="Genomic_DNA"/>
</dbReference>
<proteinExistence type="predicted"/>
<sequence>MSSIRKLDSWLAASEQARTLRWLAQAEQLAPPTGPRVTEFKLAPRQAQVTVTFAGGKTLQASSAPESRLQILDMLNVHSHALDRGCPVPVEPTLMESWALFQYDVATSLDSLNECDPTVTELRVVLQAPQALCFLSSAAESQLFTIDLLGRTLEGASVDLMMRWNASHRAL</sequence>
<evidence type="ECO:0000313" key="1">
    <source>
        <dbReference type="EMBL" id="MCT2043350.1"/>
    </source>
</evidence>
<reference evidence="1 2" key="1">
    <citation type="submission" date="2022-04" db="EMBL/GenBank/DDBJ databases">
        <title>Human microbiome associated bacterial genomes.</title>
        <authorList>
            <person name="Sandstrom S."/>
            <person name="Salamzade R."/>
            <person name="Kalan L.R."/>
        </authorList>
    </citation>
    <scope>NUCLEOTIDE SEQUENCE [LARGE SCALE GENOMIC DNA]</scope>
    <source>
        <strain evidence="2">p3-SID1799</strain>
    </source>
</reference>
<keyword evidence="2" id="KW-1185">Reference proteome</keyword>
<dbReference type="RefSeq" id="WP_159421543.1">
    <property type="nucleotide sequence ID" value="NZ_JAFDPW010000001.1"/>
</dbReference>
<dbReference type="Proteomes" id="UP001525379">
    <property type="component" value="Unassembled WGS sequence"/>
</dbReference>
<name>A0ABT2HZ04_9MICO</name>
<evidence type="ECO:0000313" key="2">
    <source>
        <dbReference type="Proteomes" id="UP001525379"/>
    </source>
</evidence>
<gene>
    <name evidence="1" type="ORF">M3D15_08405</name>
</gene>
<comment type="caution">
    <text evidence="1">The sequence shown here is derived from an EMBL/GenBank/DDBJ whole genome shotgun (WGS) entry which is preliminary data.</text>
</comment>
<protein>
    <submittedName>
        <fullName evidence="1">Uncharacterized protein</fullName>
    </submittedName>
</protein>
<accession>A0ABT2HZ04</accession>
<organism evidence="1 2">
    <name type="scientific">Pseudoclavibacter albus</name>
    <dbReference type="NCBI Taxonomy" id="272241"/>
    <lineage>
        <taxon>Bacteria</taxon>
        <taxon>Bacillati</taxon>
        <taxon>Actinomycetota</taxon>
        <taxon>Actinomycetes</taxon>
        <taxon>Micrococcales</taxon>
        <taxon>Microbacteriaceae</taxon>
        <taxon>Pseudoclavibacter</taxon>
    </lineage>
</organism>